<dbReference type="Proteomes" id="UP001500393">
    <property type="component" value="Unassembled WGS sequence"/>
</dbReference>
<dbReference type="EMBL" id="BAAAOS010000054">
    <property type="protein sequence ID" value="GAA1604568.1"/>
    <property type="molecule type" value="Genomic_DNA"/>
</dbReference>
<keyword evidence="3" id="KW-1185">Reference proteome</keyword>
<evidence type="ECO:0000256" key="1">
    <source>
        <dbReference type="SAM" id="Phobius"/>
    </source>
</evidence>
<feature type="transmembrane region" description="Helical" evidence="1">
    <location>
        <begin position="80"/>
        <end position="100"/>
    </location>
</feature>
<reference evidence="2 3" key="1">
    <citation type="journal article" date="2019" name="Int. J. Syst. Evol. Microbiol.">
        <title>The Global Catalogue of Microorganisms (GCM) 10K type strain sequencing project: providing services to taxonomists for standard genome sequencing and annotation.</title>
        <authorList>
            <consortium name="The Broad Institute Genomics Platform"/>
            <consortium name="The Broad Institute Genome Sequencing Center for Infectious Disease"/>
            <person name="Wu L."/>
            <person name="Ma J."/>
        </authorList>
    </citation>
    <scope>NUCLEOTIDE SEQUENCE [LARGE SCALE GENOMIC DNA]</scope>
    <source>
        <strain evidence="2 3">JCM 14969</strain>
    </source>
</reference>
<evidence type="ECO:0000313" key="3">
    <source>
        <dbReference type="Proteomes" id="UP001500393"/>
    </source>
</evidence>
<feature type="transmembrane region" description="Helical" evidence="1">
    <location>
        <begin position="112"/>
        <end position="133"/>
    </location>
</feature>
<keyword evidence="1" id="KW-1133">Transmembrane helix</keyword>
<accession>A0ABN2EDS7</accession>
<comment type="caution">
    <text evidence="2">The sequence shown here is derived from an EMBL/GenBank/DDBJ whole genome shotgun (WGS) entry which is preliminary data.</text>
</comment>
<keyword evidence="1" id="KW-0812">Transmembrane</keyword>
<evidence type="ECO:0008006" key="4">
    <source>
        <dbReference type="Google" id="ProtNLM"/>
    </source>
</evidence>
<feature type="transmembrane region" description="Helical" evidence="1">
    <location>
        <begin position="53"/>
        <end position="73"/>
    </location>
</feature>
<gene>
    <name evidence="2" type="ORF">GCM10009789_68180</name>
</gene>
<proteinExistence type="predicted"/>
<sequence>MNSRREAPAVNGLVVSGLAQIAAGALTGFPYAATVYKPELLAKAGVQAPGRIRQLHLDLIIMGGIVTAAGLALPRLPRAISVPLAIGCWTNALAFAPVAIRPSVEHAKPYRAALATSFVTTTASWVAVAGIALHRWSNRNRQPSQSWSARSTKGEQGS</sequence>
<feature type="transmembrane region" description="Helical" evidence="1">
    <location>
        <begin position="12"/>
        <end position="33"/>
    </location>
</feature>
<organism evidence="2 3">
    <name type="scientific">Kribbella sancticallisti</name>
    <dbReference type="NCBI Taxonomy" id="460087"/>
    <lineage>
        <taxon>Bacteria</taxon>
        <taxon>Bacillati</taxon>
        <taxon>Actinomycetota</taxon>
        <taxon>Actinomycetes</taxon>
        <taxon>Propionibacteriales</taxon>
        <taxon>Kribbellaceae</taxon>
        <taxon>Kribbella</taxon>
    </lineage>
</organism>
<keyword evidence="1" id="KW-0472">Membrane</keyword>
<dbReference type="RefSeq" id="WP_020385325.1">
    <property type="nucleotide sequence ID" value="NZ_BAAAOS010000054.1"/>
</dbReference>
<name>A0ABN2EDS7_9ACTN</name>
<protein>
    <recommendedName>
        <fullName evidence="4">Fluoride ion transporter CrcB</fullName>
    </recommendedName>
</protein>
<evidence type="ECO:0000313" key="2">
    <source>
        <dbReference type="EMBL" id="GAA1604568.1"/>
    </source>
</evidence>